<dbReference type="InterPro" id="IPR032466">
    <property type="entry name" value="Metal_Hydrolase"/>
</dbReference>
<proteinExistence type="predicted"/>
<dbReference type="InterPro" id="IPR006680">
    <property type="entry name" value="Amidohydro-rel"/>
</dbReference>
<dbReference type="PANTHER" id="PTHR11113">
    <property type="entry name" value="N-ACETYLGLUCOSAMINE-6-PHOSPHATE DEACETYLASE"/>
    <property type="match status" value="1"/>
</dbReference>
<evidence type="ECO:0000313" key="4">
    <source>
        <dbReference type="EMBL" id="CAE6435651.1"/>
    </source>
</evidence>
<gene>
    <name evidence="4" type="ORF">RDB_LOCUS64553</name>
</gene>
<comment type="caution">
    <text evidence="4">The sequence shown here is derived from an EMBL/GenBank/DDBJ whole genome shotgun (WGS) entry which is preliminary data.</text>
</comment>
<dbReference type="AlphaFoldDB" id="A0A8H3ARR5"/>
<feature type="domain" description="Amidohydrolase-related" evidence="3">
    <location>
        <begin position="372"/>
        <end position="511"/>
    </location>
</feature>
<feature type="region of interest" description="Disordered" evidence="2">
    <location>
        <begin position="338"/>
        <end position="360"/>
    </location>
</feature>
<dbReference type="PANTHER" id="PTHR11113:SF14">
    <property type="entry name" value="N-ACETYLGLUCOSAMINE-6-PHOSPHATE DEACETYLASE"/>
    <property type="match status" value="1"/>
</dbReference>
<dbReference type="GO" id="GO:0008448">
    <property type="term" value="F:N-acetylglucosamine-6-phosphate deacetylase activity"/>
    <property type="evidence" value="ECO:0007669"/>
    <property type="project" value="TreeGrafter"/>
</dbReference>
<protein>
    <recommendedName>
        <fullName evidence="3">Amidohydrolase-related domain-containing protein</fullName>
    </recommendedName>
</protein>
<accession>A0A8H3ARR5</accession>
<evidence type="ECO:0000259" key="3">
    <source>
        <dbReference type="Pfam" id="PF01979"/>
    </source>
</evidence>
<evidence type="ECO:0000256" key="1">
    <source>
        <dbReference type="ARBA" id="ARBA00022801"/>
    </source>
</evidence>
<reference evidence="4" key="1">
    <citation type="submission" date="2021-01" db="EMBL/GenBank/DDBJ databases">
        <authorList>
            <person name="Kaushik A."/>
        </authorList>
    </citation>
    <scope>NUCLEOTIDE SEQUENCE</scope>
    <source>
        <strain evidence="4">AG1-1B</strain>
    </source>
</reference>
<feature type="region of interest" description="Disordered" evidence="2">
    <location>
        <begin position="276"/>
        <end position="307"/>
    </location>
</feature>
<dbReference type="Gene3D" id="3.20.20.140">
    <property type="entry name" value="Metal-dependent hydrolases"/>
    <property type="match status" value="1"/>
</dbReference>
<evidence type="ECO:0000256" key="2">
    <source>
        <dbReference type="SAM" id="MobiDB-lite"/>
    </source>
</evidence>
<keyword evidence="1" id="KW-0378">Hydrolase</keyword>
<dbReference type="Pfam" id="PF01979">
    <property type="entry name" value="Amidohydro_1"/>
    <property type="match status" value="1"/>
</dbReference>
<name>A0A8H3ARR5_9AGAM</name>
<dbReference type="InterPro" id="IPR011059">
    <property type="entry name" value="Metal-dep_hydrolase_composite"/>
</dbReference>
<dbReference type="SUPFAM" id="SSF51556">
    <property type="entry name" value="Metallo-dependent hydrolases"/>
    <property type="match status" value="1"/>
</dbReference>
<organism evidence="4 5">
    <name type="scientific">Rhizoctonia solani</name>
    <dbReference type="NCBI Taxonomy" id="456999"/>
    <lineage>
        <taxon>Eukaryota</taxon>
        <taxon>Fungi</taxon>
        <taxon>Dikarya</taxon>
        <taxon>Basidiomycota</taxon>
        <taxon>Agaricomycotina</taxon>
        <taxon>Agaricomycetes</taxon>
        <taxon>Cantharellales</taxon>
        <taxon>Ceratobasidiaceae</taxon>
        <taxon>Rhizoctonia</taxon>
    </lineage>
</organism>
<sequence length="516" mass="54930">MAPLSLAIFGSIPSWVSFWMHRFCHFPPIVSLFLTHFLVKHTFFVAQTRPSRVIDLNGAILAPGLLDIQINGAFGFDFSIYNENRGIPSTPEEEICADRDYLDSLVKVADRIIETGVTGLVPTIVTQQRDIYPKLLSLLAPKDTPHGAHLLGWHAEGPFLQPAKRGAHTPEFLLSAPDGISSFEAVYGSSALDKHVGGVRIITAAPEIEGVLGSVGPLAERGVVVSIGHSIAPTPIATAAVAHGARLITHLFNAMPQLHHRDPSIIGLLGSSQMGKGDAAGVPRPSHATYAPGKAPSSESAVGGKPPLKKISAVNLTSQTKSDPKYDVAEALQELITPPQTPLGRSPAVGPVSSAPRTVPRNIEPLERPFYGMIVDGIHSHPNSVKLAYTAYPEGCVLVTDAMSMLDPHLPDGAHEWRDGKRLVKSGDKLFIEGTDTLAGSVVTMPKCIRNFMAFTSCTLGDAIKCATYNPAKCLGIEARKGTLRAGADADLVVMTAEGEVLSTWVSGKVVWSKSG</sequence>
<dbReference type="GO" id="GO:0006046">
    <property type="term" value="P:N-acetylglucosamine catabolic process"/>
    <property type="evidence" value="ECO:0007669"/>
    <property type="project" value="TreeGrafter"/>
</dbReference>
<dbReference type="SUPFAM" id="SSF51338">
    <property type="entry name" value="Composite domain of metallo-dependent hydrolases"/>
    <property type="match status" value="1"/>
</dbReference>
<dbReference type="Proteomes" id="UP000663826">
    <property type="component" value="Unassembled WGS sequence"/>
</dbReference>
<evidence type="ECO:0000313" key="5">
    <source>
        <dbReference type="Proteomes" id="UP000663826"/>
    </source>
</evidence>
<dbReference type="EMBL" id="CAJMWQ010001112">
    <property type="protein sequence ID" value="CAE6435651.1"/>
    <property type="molecule type" value="Genomic_DNA"/>
</dbReference>